<dbReference type="EMBL" id="JBJQND010000005">
    <property type="protein sequence ID" value="KAL3877832.1"/>
    <property type="molecule type" value="Genomic_DNA"/>
</dbReference>
<dbReference type="PROSITE" id="PS50893">
    <property type="entry name" value="ABC_TRANSPORTER_2"/>
    <property type="match status" value="2"/>
</dbReference>
<dbReference type="SMART" id="SM00382">
    <property type="entry name" value="AAA"/>
    <property type="match status" value="2"/>
</dbReference>
<keyword evidence="7 9" id="KW-1133">Transmembrane helix</keyword>
<feature type="domain" description="ABC transporter" evidence="10">
    <location>
        <begin position="3040"/>
        <end position="3268"/>
    </location>
</feature>
<comment type="similarity">
    <text evidence="2">Belongs to the ABC transporter superfamily. ABCA family.</text>
</comment>
<evidence type="ECO:0000256" key="1">
    <source>
        <dbReference type="ARBA" id="ARBA00004141"/>
    </source>
</evidence>
<evidence type="ECO:0000256" key="9">
    <source>
        <dbReference type="SAM" id="Phobius"/>
    </source>
</evidence>
<feature type="transmembrane region" description="Helical" evidence="9">
    <location>
        <begin position="2858"/>
        <end position="2882"/>
    </location>
</feature>
<accession>A0ABD3WV29</accession>
<dbReference type="CDD" id="cd03263">
    <property type="entry name" value="ABC_subfamily_A"/>
    <property type="match status" value="2"/>
</dbReference>
<comment type="caution">
    <text evidence="11">The sequence shown here is derived from an EMBL/GenBank/DDBJ whole genome shotgun (WGS) entry which is preliminary data.</text>
</comment>
<dbReference type="PANTHER" id="PTHR19229">
    <property type="entry name" value="ATP-BINDING CASSETTE TRANSPORTER SUBFAMILY A ABCA"/>
    <property type="match status" value="1"/>
</dbReference>
<dbReference type="Proteomes" id="UP001634394">
    <property type="component" value="Unassembled WGS sequence"/>
</dbReference>
<keyword evidence="6" id="KW-0067">ATP-binding</keyword>
<dbReference type="InterPro" id="IPR003593">
    <property type="entry name" value="AAA+_ATPase"/>
</dbReference>
<evidence type="ECO:0000313" key="11">
    <source>
        <dbReference type="EMBL" id="KAL3877832.1"/>
    </source>
</evidence>
<organism evidence="11 12">
    <name type="scientific">Sinanodonta woodiana</name>
    <name type="common">Chinese pond mussel</name>
    <name type="synonym">Anodonta woodiana</name>
    <dbReference type="NCBI Taxonomy" id="1069815"/>
    <lineage>
        <taxon>Eukaryota</taxon>
        <taxon>Metazoa</taxon>
        <taxon>Spiralia</taxon>
        <taxon>Lophotrochozoa</taxon>
        <taxon>Mollusca</taxon>
        <taxon>Bivalvia</taxon>
        <taxon>Autobranchia</taxon>
        <taxon>Heteroconchia</taxon>
        <taxon>Palaeoheterodonta</taxon>
        <taxon>Unionida</taxon>
        <taxon>Unionoidea</taxon>
        <taxon>Unionidae</taxon>
        <taxon>Unioninae</taxon>
        <taxon>Sinanodonta</taxon>
    </lineage>
</organism>
<keyword evidence="8 9" id="KW-0472">Membrane</keyword>
<dbReference type="Gene3D" id="3.40.50.300">
    <property type="entry name" value="P-loop containing nucleotide triphosphate hydrolases"/>
    <property type="match status" value="2"/>
</dbReference>
<feature type="non-terminal residue" evidence="11">
    <location>
        <position position="1"/>
    </location>
</feature>
<dbReference type="InterPro" id="IPR013525">
    <property type="entry name" value="ABC2_TM"/>
</dbReference>
<keyword evidence="3" id="KW-0813">Transport</keyword>
<dbReference type="InterPro" id="IPR017871">
    <property type="entry name" value="ABC_transporter-like_CS"/>
</dbReference>
<feature type="transmembrane region" description="Helical" evidence="9">
    <location>
        <begin position="2822"/>
        <end position="2846"/>
    </location>
</feature>
<dbReference type="GO" id="GO:0005524">
    <property type="term" value="F:ATP binding"/>
    <property type="evidence" value="ECO:0007669"/>
    <property type="project" value="UniProtKB-KW"/>
</dbReference>
<feature type="transmembrane region" description="Helical" evidence="9">
    <location>
        <begin position="2780"/>
        <end position="2802"/>
    </location>
</feature>
<feature type="transmembrane region" description="Helical" evidence="9">
    <location>
        <begin position="3867"/>
        <end position="3892"/>
    </location>
</feature>
<dbReference type="PANTHER" id="PTHR19229:SF250">
    <property type="entry name" value="ABC TRANSPORTER DOMAIN-CONTAINING PROTEIN-RELATED"/>
    <property type="match status" value="1"/>
</dbReference>
<reference evidence="11 12" key="1">
    <citation type="submission" date="2024-11" db="EMBL/GenBank/DDBJ databases">
        <title>Chromosome-level genome assembly of the freshwater bivalve Anodonta woodiana.</title>
        <authorList>
            <person name="Chen X."/>
        </authorList>
    </citation>
    <scope>NUCLEOTIDE SEQUENCE [LARGE SCALE GENOMIC DNA]</scope>
    <source>
        <strain evidence="11">MN2024</strain>
        <tissue evidence="11">Gills</tissue>
    </source>
</reference>
<gene>
    <name evidence="11" type="ORF">ACJMK2_035476</name>
</gene>
<keyword evidence="12" id="KW-1185">Reference proteome</keyword>
<feature type="transmembrane region" description="Helical" evidence="9">
    <location>
        <begin position="3677"/>
        <end position="3699"/>
    </location>
</feature>
<evidence type="ECO:0000256" key="8">
    <source>
        <dbReference type="ARBA" id="ARBA00023136"/>
    </source>
</evidence>
<keyword evidence="5" id="KW-0547">Nucleotide-binding</keyword>
<feature type="transmembrane region" description="Helical" evidence="9">
    <location>
        <begin position="2888"/>
        <end position="2907"/>
    </location>
</feature>
<keyword evidence="4 9" id="KW-0812">Transmembrane</keyword>
<dbReference type="InterPro" id="IPR056264">
    <property type="entry name" value="R2_ABCA1-4-like"/>
</dbReference>
<evidence type="ECO:0000256" key="7">
    <source>
        <dbReference type="ARBA" id="ARBA00022989"/>
    </source>
</evidence>
<evidence type="ECO:0000256" key="5">
    <source>
        <dbReference type="ARBA" id="ARBA00022741"/>
    </source>
</evidence>
<dbReference type="FunFam" id="3.40.50.300:FF:000335">
    <property type="entry name" value="ATP binding cassette subfamily A member 5"/>
    <property type="match status" value="2"/>
</dbReference>
<evidence type="ECO:0000256" key="6">
    <source>
        <dbReference type="ARBA" id="ARBA00022840"/>
    </source>
</evidence>
<sequence length="4286" mass="482664">SNLNLTDYVKVISPTLGKYLEEIVATTPMFIHVMELTARKPEHLMRSIITLDWSRICNGSLINEIFVSDGLNLTDFEDGLCQLNWTQITNELLTNDLDLKQYSVQLNYMSMSIADVPDVTVNWTDLVETTKLYLDNMVSLSVSTHWPNIEFPNLNIEKINMSWNEFVSIWNSSDELSLERLTSITDEMLLLLDILANSSSPLVVQYKEMVAIETYLWHHIMVFYIEQLQVFNSSFDVNILRYLNSKELNKLIGANNNSAELNYIFVYNVLNMIANPQKIPVMLATNYSTVCEDMMAFGILLSLPPNSTLDLATIQSKLCAADVNYTALMDDLSNSLPGFKEMVKAFSNVFDGTFDAEAMHINFTTINDDIGLITKLWSDIRASPPNITLGWSESVLHGMLLQQQWEDAIHTLVDSLNGNNLFKIIENTNDLLGTLDNISPEFSKELMKTEFVYRFLELVLAKFEQLENDSYINFGEFLINSPETEKVLLLIQKDGVLETIIHSLHSQRLGDLIMNLNATDVILTLCTTDLGTYLPVPPHVLLNLTNLQQEFCDINITNLVTELSDKFNIVEILIAMQNNITVDWTLIHSQYARIMSLINRWLENPPNVSIPLRRQDQRVWYQMLISYSESLMDPAIITRELKSFLERLEPLRREEPIRQFGLFLETFLALVDMNTITMQSTNLTMNDLANSIPGLRDIFSSLDLRPDVLDSILHTTIVDPKLLIEIFTSLDIVSELCSNKLFWNSIVNNANINATEVQNSFCKLNNSAKVVQLIQGLNFTEFLQGLNKTKMIPDWKTILTASLELSKAISSLVNNSNIPRDLLQALSRLHSLYDTGNLLNILSFYTVLSTSFKGNESKNITNSDNWQLFSSYVQGVEIIAKLISNMISEMNSTDDGIQWAMLFTNTSRVRSLLESLPNMDEDLINSLLLARVNPRMGSTILALISNTSNTAELICNEKVLPDCFDVNASMMIEFLCKANASRVIEKLMEMLDLSQVLHLISGQWNSSENSDIHNFIQLIHDLSDTFVRVVNATDIDLGSLTGLLNLNVTKMEELFMAEFDNLAMMYPSISSQLLEPEVFDSLLRNETFPTDFVLVMLMLNAWLNEIQTRLNELIDAPIHISTLLDNTELSMVLNMILNRTDLIDDLNNVAIIQPDKLDLLVQMKNELKINETVITQYSIQLLEMLMTLLSNSGQNNANTSSLNTGSFQSILERLGLSLTSEYGALIQQWSSIALQFLGYVPNADVSKSIMAFEVILKFLNRQLKELQGNITLEQVLRDDTDLKNMIDSVVRVINTGTSGYLMNGSIDIDALLQMANPDIFMDLCKNGTLSEFITKLGTNSSIAHDLEKILCVYPEPFWQALQNRTDANILQQQLSDIWNDTYTEAPDWLSLNKTIVEFSTLMAGLLSDPVYVDDKINLLSFNMSFESALLFFQNPVRIFDSLSQLGFMLNYSWISSAVITSFDTSVRIMMELLTEFQASGKSVEELLMDPNTLSKLMLTFTQFDDQLRIFLVSYINSVFKMAGQIDFYQQLVCNETLLNMLDETISPFGVDMSVISNALCQHNASDWYRNLLAAGFSQTDIMRFFSLLIGSNSTAASEMPMSPLSSMGSLNLVQTLMDVLRGGQLGNLSNILYMNMTWVDYLQVDVVNKSLSSFVNILKLLDSGYMSDMYMFLDDIMGFLKMFGSFEQYIREQIDVISAMGWNVPLSIFLPNSTLIAQLLNDAIGAQSTAALLTATIQPEKIFTLALPVNWTDVVCNETKFSQTFIFPKGINVSSLQNDLCENIVSYENAIGEILQKVDMMQVLSVLINWISMNSNISSSNGTITWDDIRHQSIILVDNINRLFGNGSSNFTKWLEPILIVFDDLFTPSIQSMEHLCDRTLEYIKGTDYYWFPVLPTVEAIYNGLKAVQMQISLQDVIKNVACGNMSQNLTSVIQNLMASGVQYKIKELLDIYTGSMSGSNFSCTSMVQYSNEISTLFSKSPTQWMIELWDIEQCVTKTYLASIEVIQNLQSLFSAGGELLQILQDPDFIEISKIIAGNDQLRSLMEYVIRAFLQQQKVTEEIRESIMKNMTSIDDFLQQTLQLATNALNVLFVFDLKPLQDNFTADAIATVFCDPENLKKVVRLPDFINFSYNELSSQLCGLGIKTTSQIAAKLAELARLAQMLQGLQSNWWYDVMNDLSTFIKDIQGLSDLVGLLNQIQSIDFNNIGNSPTLLSTIQRILVDSGPDNLIGSFNTLLQNFETLSPDKNATMGIFADVQMLMNGLLGLKSIRSLIIRNIEIADLIKDKDEFKAFLMKDLGLNETVVDAVLAGALSFEMLLNSSRTNVFKEVCNSTELEKLIILNSSRINVNSLSEAFCSLDRETIVNLTEAIIARLDIGDLIEEMISKGFTSFLLNAGVTLNESKEAVGKITAAQDDFTTMMNILDNRTSVKADLIAALAEAQTGLSIKDAALSVSSLLCGSGDIVVNDSFNLNAAISNDASTLTDSQVDEMMTLPGEFCRNLFKDIMKTEEGPIIWGYLKPVMRGKILYTPDTPITRKIMQKINDTFETLESVYKTAKQWAAGSESLQNLYGSKETQDQLQKILSDRFIQSFLAKIAGLATKELQNSLNAFNNTDPLMIKSLYNAARLIENYTSCLEMDRFVPVPSEDLLDDEGVKFNNRNEFLSGLVFINVEDMSVGRRKRQLATDIPKHIQYKLRMDIDNVPQTERLEEWFWRPIPEDNFEEDLRYLRGFVQLQDMIERAIISLHTGQDVTSPGLSLKQFPFQCHKRDDFVSLLSSYVLPLLITIAYIAGAAIAVRNFVSDREDGQEETLQIMGMRSFINWWAWFLITMTLMALVTLFVVIILKYGNLLKHSDFGILYMYLLAFCFSTIMLCYFASAFFTRTTMAMLTALIVYLSSYLPFVVLISTEGQFTIWQKTLACLFSASAFGFSGQYLTQYEEQLVGLQWSNIAFSPIDGDPTSFSWTCSMMVIDGVIYAVLGWYIRHVKPGKFGVSQPWYFLFSPEFWGCTRPPSVNKNKTKNNQIGYLREPVDAGLREALSARGLTKIYSKKQGAVVDNVNISIYSGHVTVILGHNGAAKTSLINMLIGILKPSQGEVLINNRPHQKAKHSLGICPQHNSLFPYMTVIEHMEFYAAIKSNRSGTAVKDEIEQLLHDVGMWNVRHTPVKHLSGGMKRRLCVALAFVGGSEVVILDEPTSGIDPNGRRAIWNLIILRKNGCAILLSTHHLDEADVLGDRIIMMHKGKILCSGSSLFLKQSVGSGYRLIVTMKMQNDNQNVRLILALLQARFPYAKLVKVVNNEYTFILPIQSHYDEFERFFIDLETNKEILNISEYALSGPTLDEVFLKVSTVADMGQPLTPGNIRAVMDDSLRSLDLNGGRGNQINEKQQKVTTVKIKRKQRRPLKETGCALKSQQFGALISKRFHHYRRDWRMIISVLLLPVAMFAAALGLHAITPDYSQARNLLLTPPMYGPNSYVFFSDPIEDPLTSRVVDMFIKDPGIGTTCMNGPKPLGFSFKCIQGDSAFTKLPYTSRPNATCRCDDYRYMCDEGAEGIPPPQRRTITTDILQNISGYNIEKYLLDSFFKFRENRYGGWSFERAADSLSMSNLTAKVWFNNKGHHAMPAFVNALNNALLRVNVEIHLLGNPAEYGITAYNHPITFNRRQLSRLTLVQDGSNMALKLFMVCAFTLVPLGLILFVLNENINKEKHLLRVGGVGPFMYWMTSLIWDLVMYCLPVALAFALMAIFRLNSFWVRENAAAVIVLLLLYGWALLPMMYTGSKLFKEGSTAYFTMFSISISIAISSLVCIFLLNFFQPSLAIKNAYNIVKYVFLIFPPFCLGDGLIMLTANQIQSEIFARFGTDSYKSPFSFDLIAWNLVAMAIEGFVFFIILFFSEARCELTRYIASLTWEERLKEDKDVSKERLRVQAGYTRHDVLILNDLSKVFKRNKASYFAVNHLSFGVPKGQCFGLLGFNGAGKTTTFRMLTGDITPSGGIAQVLNKSCDSSIGVNIGYCPQVDALDRFLTISELLYCHASIKGIPASHIKMAVEKVMSSLQLNPICNKVIKTCSGGTKRKVSLAIALIGDPPVILLDEPTTGMDPASKRLTWNCLHAALQKGQSILLTSHSMEECDILCGKLAIMVNGQLKCLGSPQQLKNKFGEGYTVKLYMSGLSTSQDRLHEFINIYFPGAVKRSHHQNVVQLDIPREAARISQIFRALEREKYNYNIMYYTVSQTTLETIFLNIARDQGDENISMDGERTSSSQSKGYDEMVYFTNPLIGKKRPGKVG</sequence>
<dbReference type="Pfam" id="PF23321">
    <property type="entry name" value="R1_ABCA1"/>
    <property type="match status" value="1"/>
</dbReference>
<feature type="transmembrane region" description="Helical" evidence="9">
    <location>
        <begin position="3788"/>
        <end position="3813"/>
    </location>
</feature>
<evidence type="ECO:0000256" key="3">
    <source>
        <dbReference type="ARBA" id="ARBA00022448"/>
    </source>
</evidence>
<feature type="transmembrane region" description="Helical" evidence="9">
    <location>
        <begin position="3720"/>
        <end position="3745"/>
    </location>
</feature>
<dbReference type="Pfam" id="PF12698">
    <property type="entry name" value="ABC2_membrane_3"/>
    <property type="match status" value="2"/>
</dbReference>
<evidence type="ECO:0000313" key="12">
    <source>
        <dbReference type="Proteomes" id="UP001634394"/>
    </source>
</evidence>
<dbReference type="InterPro" id="IPR003439">
    <property type="entry name" value="ABC_transporter-like_ATP-bd"/>
</dbReference>
<dbReference type="InterPro" id="IPR027417">
    <property type="entry name" value="P-loop_NTPase"/>
</dbReference>
<evidence type="ECO:0000256" key="4">
    <source>
        <dbReference type="ARBA" id="ARBA00022692"/>
    </source>
</evidence>
<comment type="subcellular location">
    <subcellularLocation>
        <location evidence="1">Membrane</location>
        <topology evidence="1">Multi-pass membrane protein</topology>
    </subcellularLocation>
</comment>
<dbReference type="InterPro" id="IPR026082">
    <property type="entry name" value="ABCA"/>
</dbReference>
<dbReference type="PROSITE" id="PS00211">
    <property type="entry name" value="ABC_TRANSPORTER_1"/>
    <property type="match status" value="1"/>
</dbReference>
<evidence type="ECO:0000259" key="10">
    <source>
        <dbReference type="PROSITE" id="PS50893"/>
    </source>
</evidence>
<evidence type="ECO:0000256" key="2">
    <source>
        <dbReference type="ARBA" id="ARBA00008869"/>
    </source>
</evidence>
<dbReference type="GO" id="GO:0016020">
    <property type="term" value="C:membrane"/>
    <property type="evidence" value="ECO:0007669"/>
    <property type="project" value="UniProtKB-SubCell"/>
</dbReference>
<feature type="transmembrane region" description="Helical" evidence="9">
    <location>
        <begin position="3431"/>
        <end position="3454"/>
    </location>
</feature>
<feature type="transmembrane region" description="Helical" evidence="9">
    <location>
        <begin position="3757"/>
        <end position="3776"/>
    </location>
</feature>
<feature type="transmembrane region" description="Helical" evidence="9">
    <location>
        <begin position="3825"/>
        <end position="3847"/>
    </location>
</feature>
<dbReference type="Pfam" id="PF00005">
    <property type="entry name" value="ABC_tran"/>
    <property type="match status" value="2"/>
</dbReference>
<proteinExistence type="inferred from homology"/>
<feature type="domain" description="ABC transporter" evidence="10">
    <location>
        <begin position="3935"/>
        <end position="4166"/>
    </location>
</feature>
<name>A0ABD3WV29_SINWO</name>
<protein>
    <recommendedName>
        <fullName evidence="10">ABC transporter domain-containing protein</fullName>
    </recommendedName>
</protein>
<dbReference type="SUPFAM" id="SSF52540">
    <property type="entry name" value="P-loop containing nucleoside triphosphate hydrolases"/>
    <property type="match status" value="2"/>
</dbReference>